<dbReference type="InterPro" id="IPR050222">
    <property type="entry name" value="MATE_MdtK"/>
</dbReference>
<dbReference type="InterPro" id="IPR048279">
    <property type="entry name" value="MdtK-like"/>
</dbReference>
<keyword evidence="11 13" id="KW-0472">Membrane</keyword>
<feature type="transmembrane region" description="Helical" evidence="13">
    <location>
        <begin position="191"/>
        <end position="212"/>
    </location>
</feature>
<evidence type="ECO:0000256" key="7">
    <source>
        <dbReference type="ARBA" id="ARBA00022475"/>
    </source>
</evidence>
<comment type="similarity">
    <text evidence="3">Belongs to the multi antimicrobial extrusion (MATE) (TC 2.A.66.1) family.</text>
</comment>
<feature type="transmembrane region" description="Helical" evidence="13">
    <location>
        <begin position="12"/>
        <end position="33"/>
    </location>
</feature>
<keyword evidence="6" id="KW-0050">Antiport</keyword>
<evidence type="ECO:0000256" key="10">
    <source>
        <dbReference type="ARBA" id="ARBA00023065"/>
    </source>
</evidence>
<evidence type="ECO:0000256" key="4">
    <source>
        <dbReference type="ARBA" id="ARBA00020268"/>
    </source>
</evidence>
<comment type="function">
    <text evidence="1">Multidrug efflux pump.</text>
</comment>
<feature type="transmembrane region" description="Helical" evidence="13">
    <location>
        <begin position="95"/>
        <end position="113"/>
    </location>
</feature>
<dbReference type="GO" id="GO:0005886">
    <property type="term" value="C:plasma membrane"/>
    <property type="evidence" value="ECO:0007669"/>
    <property type="project" value="UniProtKB-SubCell"/>
</dbReference>
<evidence type="ECO:0000256" key="13">
    <source>
        <dbReference type="SAM" id="Phobius"/>
    </source>
</evidence>
<accession>A0A7X2MAD9</accession>
<reference evidence="14 15" key="1">
    <citation type="journal article" date="2019" name="Nat. Med.">
        <title>A library of human gut bacterial isolates paired with longitudinal multiomics data enables mechanistic microbiome research.</title>
        <authorList>
            <person name="Poyet M."/>
            <person name="Groussin M."/>
            <person name="Gibbons S.M."/>
            <person name="Avila-Pacheco J."/>
            <person name="Jiang X."/>
            <person name="Kearney S.M."/>
            <person name="Perrotta A.R."/>
            <person name="Berdy B."/>
            <person name="Zhao S."/>
            <person name="Lieberman T.D."/>
            <person name="Swanson P.K."/>
            <person name="Smith M."/>
            <person name="Roesemann S."/>
            <person name="Alexander J.E."/>
            <person name="Rich S.A."/>
            <person name="Livny J."/>
            <person name="Vlamakis H."/>
            <person name="Clish C."/>
            <person name="Bullock K."/>
            <person name="Deik A."/>
            <person name="Scott J."/>
            <person name="Pierce K.A."/>
            <person name="Xavier R.J."/>
            <person name="Alm E.J."/>
        </authorList>
    </citation>
    <scope>NUCLEOTIDE SEQUENCE [LARGE SCALE GENOMIC DNA]</scope>
    <source>
        <strain evidence="14 15">BIOML-A5</strain>
    </source>
</reference>
<evidence type="ECO:0000256" key="5">
    <source>
        <dbReference type="ARBA" id="ARBA00022448"/>
    </source>
</evidence>
<feature type="transmembrane region" description="Helical" evidence="13">
    <location>
        <begin position="53"/>
        <end position="74"/>
    </location>
</feature>
<proteinExistence type="inferred from homology"/>
<evidence type="ECO:0000313" key="14">
    <source>
        <dbReference type="EMBL" id="MSD26896.1"/>
    </source>
</evidence>
<keyword evidence="9 13" id="KW-1133">Transmembrane helix</keyword>
<comment type="caution">
    <text evidence="14">The sequence shown here is derived from an EMBL/GenBank/DDBJ whole genome shotgun (WGS) entry which is preliminary data.</text>
</comment>
<evidence type="ECO:0000256" key="1">
    <source>
        <dbReference type="ARBA" id="ARBA00003408"/>
    </source>
</evidence>
<feature type="transmembrane region" description="Helical" evidence="13">
    <location>
        <begin position="313"/>
        <end position="335"/>
    </location>
</feature>
<dbReference type="Proteomes" id="UP000465607">
    <property type="component" value="Unassembled WGS sequence"/>
</dbReference>
<keyword evidence="10" id="KW-0406">Ion transport</keyword>
<feature type="transmembrane region" description="Helical" evidence="13">
    <location>
        <begin position="273"/>
        <end position="293"/>
    </location>
</feature>
<dbReference type="EMBL" id="WKQV01000006">
    <property type="protein sequence ID" value="MSD26896.1"/>
    <property type="molecule type" value="Genomic_DNA"/>
</dbReference>
<dbReference type="Pfam" id="PF01554">
    <property type="entry name" value="MatE"/>
    <property type="match status" value="2"/>
</dbReference>
<dbReference type="GO" id="GO:0042910">
    <property type="term" value="F:xenobiotic transmembrane transporter activity"/>
    <property type="evidence" value="ECO:0007669"/>
    <property type="project" value="InterPro"/>
</dbReference>
<dbReference type="GO" id="GO:0006811">
    <property type="term" value="P:monoatomic ion transport"/>
    <property type="evidence" value="ECO:0007669"/>
    <property type="project" value="UniProtKB-KW"/>
</dbReference>
<evidence type="ECO:0000256" key="12">
    <source>
        <dbReference type="ARBA" id="ARBA00031636"/>
    </source>
</evidence>
<dbReference type="PANTHER" id="PTHR43298">
    <property type="entry name" value="MULTIDRUG RESISTANCE PROTEIN NORM-RELATED"/>
    <property type="match status" value="1"/>
</dbReference>
<evidence type="ECO:0000256" key="9">
    <source>
        <dbReference type="ARBA" id="ARBA00022989"/>
    </source>
</evidence>
<keyword evidence="8 13" id="KW-0812">Transmembrane</keyword>
<name>A0A7X2MAD9_9FIRM</name>
<keyword evidence="5" id="KW-0813">Transport</keyword>
<evidence type="ECO:0000313" key="15">
    <source>
        <dbReference type="Proteomes" id="UP000465607"/>
    </source>
</evidence>
<feature type="transmembrane region" description="Helical" evidence="13">
    <location>
        <begin position="133"/>
        <end position="157"/>
    </location>
</feature>
<feature type="transmembrane region" description="Helical" evidence="13">
    <location>
        <begin position="347"/>
        <end position="366"/>
    </location>
</feature>
<dbReference type="AlphaFoldDB" id="A0A7X2MAD9"/>
<dbReference type="PANTHER" id="PTHR43298:SF2">
    <property type="entry name" value="FMN_FAD EXPORTER YEEO-RELATED"/>
    <property type="match status" value="1"/>
</dbReference>
<dbReference type="RefSeq" id="WP_154268281.1">
    <property type="nucleotide sequence ID" value="NZ_WKQO01000005.1"/>
</dbReference>
<dbReference type="CDD" id="cd13138">
    <property type="entry name" value="MATE_yoeA_like"/>
    <property type="match status" value="1"/>
</dbReference>
<evidence type="ECO:0000256" key="11">
    <source>
        <dbReference type="ARBA" id="ARBA00023136"/>
    </source>
</evidence>
<evidence type="ECO:0000256" key="3">
    <source>
        <dbReference type="ARBA" id="ARBA00010199"/>
    </source>
</evidence>
<sequence length="482" mass="52165">MKDLTKGKPSRLILAFAIPIFMANILQLTYSIVDTRIVGSYLGENSLAAVGSTTTLSNLMIGFLMGLANGFAIITAQKFGARDYAGVKKSFALSIKMGCIIALAITVLCLLFLRQILGFLNVSNDLMGMAVSYIFIIIAGLVATFLYDACAAALRALGDTVTPLVILAVSVCLNMAGDIFFVVVLKAGVAGAAIATVLAQVIAFIVCFVYMVKRYELLRLSRSDLFDSHLLRRSMKLCGENCDIEGAEGKGSKNNMTPEVIAVMKMTMLKAGLSMAFMSSLVNIGSLTLQTAINRLGQDIIVAHTAARKISEIFMVMFTVFGQTMATFCGQNIGAGEVDRVKKGIKLAIFYTCIWCTMAIIASYTIGPWLVKLVTGTNNPIVIKNATNYLKFDTLFYYVTAVICIVRNAMQGLGEQITPLVSSSLEMVGKIIIAFTLVPLLGYTGVIVAEPLVWFIMVIPLLVKIYNMPVLRKQPVSVSLKK</sequence>
<dbReference type="InterPro" id="IPR002528">
    <property type="entry name" value="MATE_fam"/>
</dbReference>
<keyword evidence="7" id="KW-1003">Cell membrane</keyword>
<evidence type="ECO:0000256" key="8">
    <source>
        <dbReference type="ARBA" id="ARBA00022692"/>
    </source>
</evidence>
<feature type="transmembrane region" description="Helical" evidence="13">
    <location>
        <begin position="164"/>
        <end position="185"/>
    </location>
</feature>
<evidence type="ECO:0000256" key="6">
    <source>
        <dbReference type="ARBA" id="ARBA00022449"/>
    </source>
</evidence>
<dbReference type="PIRSF" id="PIRSF006603">
    <property type="entry name" value="DinF"/>
    <property type="match status" value="1"/>
</dbReference>
<evidence type="ECO:0000256" key="2">
    <source>
        <dbReference type="ARBA" id="ARBA00004651"/>
    </source>
</evidence>
<gene>
    <name evidence="14" type="ORF">GKE44_06945</name>
</gene>
<protein>
    <recommendedName>
        <fullName evidence="4">Probable multidrug resistance protein NorM</fullName>
    </recommendedName>
    <alternativeName>
        <fullName evidence="12">Multidrug-efflux transporter</fullName>
    </alternativeName>
</protein>
<feature type="transmembrane region" description="Helical" evidence="13">
    <location>
        <begin position="427"/>
        <end position="446"/>
    </location>
</feature>
<dbReference type="GO" id="GO:0015297">
    <property type="term" value="F:antiporter activity"/>
    <property type="evidence" value="ECO:0007669"/>
    <property type="project" value="UniProtKB-KW"/>
</dbReference>
<comment type="subcellular location">
    <subcellularLocation>
        <location evidence="2">Cell membrane</location>
        <topology evidence="2">Multi-pass membrane protein</topology>
    </subcellularLocation>
</comment>
<organism evidence="14 15">
    <name type="scientific">Agathobacter rectalis</name>
    <dbReference type="NCBI Taxonomy" id="39491"/>
    <lineage>
        <taxon>Bacteria</taxon>
        <taxon>Bacillati</taxon>
        <taxon>Bacillota</taxon>
        <taxon>Clostridia</taxon>
        <taxon>Lachnospirales</taxon>
        <taxon>Lachnospiraceae</taxon>
        <taxon>Agathobacter</taxon>
    </lineage>
</organism>